<sequence>MSVFKMPSLGADMESGELIEWLVKPGDTVAKGDVIAVVETHKGAIEIEIFEAGVVESLDVQVGESVPVGTPMAVIRAAGEAVVENEKDGPVGETVASEKQGIKKQGDQIEKVEARQVEKQKSQKQPQKITAARAAADGQQLASPAARVRAADAGADLADIPGTGPGGAVLLNDVEHWLSLAEKPAAQPDANAEAAETRQSSSLKPGLYMAMMRQAIAAAMSRAKREIPHYYLSHRIDLQAATDWLAARNAERDPEQRLLMAAMFVRATVLAVRKVPELNGTFEDGVFSGADTVNCGLAISMRGGGLIAPALMDAGSKNLDDLMLAMRDAVVRTRTGRLRNSEVTQGTITVSSMGDNGTDSLLGVIYPPQVALVGFGTPARRPWVIEDEVQVRTVVDVTLAADHRVSDGRRGARLLTEIERLLGEPDLL</sequence>
<dbReference type="PANTHER" id="PTHR43178:SF5">
    <property type="entry name" value="LIPOAMIDE ACYLTRANSFERASE COMPONENT OF BRANCHED-CHAIN ALPHA-KETO ACID DEHYDROGENASE COMPLEX, MITOCHONDRIAL"/>
    <property type="match status" value="1"/>
</dbReference>
<evidence type="ECO:0000256" key="3">
    <source>
        <dbReference type="ARBA" id="ARBA00011484"/>
    </source>
</evidence>
<dbReference type="SUPFAM" id="SSF47005">
    <property type="entry name" value="Peripheral subunit-binding domain of 2-oxo acid dehydrogenase complex"/>
    <property type="match status" value="1"/>
</dbReference>
<comment type="cofactor">
    <cofactor evidence="1 7">
        <name>(R)-lipoate</name>
        <dbReference type="ChEBI" id="CHEBI:83088"/>
    </cofactor>
</comment>
<feature type="domain" description="Peripheral subunit-binding (PSBD)" evidence="9">
    <location>
        <begin position="141"/>
        <end position="178"/>
    </location>
</feature>
<dbReference type="OrthoDB" id="2086224at2"/>
<evidence type="ECO:0000256" key="6">
    <source>
        <dbReference type="ARBA" id="ARBA00023315"/>
    </source>
</evidence>
<dbReference type="Gene3D" id="3.30.559.10">
    <property type="entry name" value="Chloramphenicol acetyltransferase-like domain"/>
    <property type="match status" value="1"/>
</dbReference>
<reference evidence="10 11" key="1">
    <citation type="submission" date="2015-11" db="EMBL/GenBank/DDBJ databases">
        <authorList>
            <person name="Zhang Y."/>
            <person name="Guo Z."/>
        </authorList>
    </citation>
    <scope>NUCLEOTIDE SEQUENCE [LARGE SCALE GENOMIC DNA]</scope>
    <source>
        <strain evidence="10 11">KCTC 32221</strain>
    </source>
</reference>
<dbReference type="InterPro" id="IPR036625">
    <property type="entry name" value="E3-bd_dom_sf"/>
</dbReference>
<dbReference type="CDD" id="cd06849">
    <property type="entry name" value="lipoyl_domain"/>
    <property type="match status" value="1"/>
</dbReference>
<dbReference type="STRING" id="1249552.PS2015_1279"/>
<dbReference type="InterPro" id="IPR000089">
    <property type="entry name" value="Biotin_lipoyl"/>
</dbReference>
<dbReference type="SUPFAM" id="SSF52777">
    <property type="entry name" value="CoA-dependent acyltransferases"/>
    <property type="match status" value="1"/>
</dbReference>
<organism evidence="10 11">
    <name type="scientific">Pseudohongiella spirulinae</name>
    <dbReference type="NCBI Taxonomy" id="1249552"/>
    <lineage>
        <taxon>Bacteria</taxon>
        <taxon>Pseudomonadati</taxon>
        <taxon>Pseudomonadota</taxon>
        <taxon>Gammaproteobacteria</taxon>
        <taxon>Pseudomonadales</taxon>
        <taxon>Pseudohongiellaceae</taxon>
        <taxon>Pseudohongiella</taxon>
    </lineage>
</organism>
<dbReference type="InterPro" id="IPR004167">
    <property type="entry name" value="PSBD"/>
</dbReference>
<dbReference type="GO" id="GO:0005737">
    <property type="term" value="C:cytoplasm"/>
    <property type="evidence" value="ECO:0007669"/>
    <property type="project" value="TreeGrafter"/>
</dbReference>
<evidence type="ECO:0000313" key="10">
    <source>
        <dbReference type="EMBL" id="ALO45937.1"/>
    </source>
</evidence>
<dbReference type="Pfam" id="PF00364">
    <property type="entry name" value="Biotin_lipoyl"/>
    <property type="match status" value="1"/>
</dbReference>
<dbReference type="Pfam" id="PF02817">
    <property type="entry name" value="E3_binding"/>
    <property type="match status" value="1"/>
</dbReference>
<dbReference type="PROSITE" id="PS50968">
    <property type="entry name" value="BIOTINYL_LIPOYL"/>
    <property type="match status" value="1"/>
</dbReference>
<dbReference type="Pfam" id="PF00198">
    <property type="entry name" value="2-oxoacid_dh"/>
    <property type="match status" value="1"/>
</dbReference>
<evidence type="ECO:0000259" key="9">
    <source>
        <dbReference type="PROSITE" id="PS51826"/>
    </source>
</evidence>
<dbReference type="EC" id="2.3.1.-" evidence="7"/>
<dbReference type="SUPFAM" id="SSF51230">
    <property type="entry name" value="Single hybrid motif"/>
    <property type="match status" value="1"/>
</dbReference>
<protein>
    <recommendedName>
        <fullName evidence="7">Dihydrolipoamide acetyltransferase component of pyruvate dehydrogenase complex</fullName>
        <ecNumber evidence="7">2.3.1.-</ecNumber>
    </recommendedName>
</protein>
<comment type="similarity">
    <text evidence="2 7">Belongs to the 2-oxoacid dehydrogenase family.</text>
</comment>
<evidence type="ECO:0000256" key="7">
    <source>
        <dbReference type="RuleBase" id="RU003423"/>
    </source>
</evidence>
<dbReference type="InterPro" id="IPR001078">
    <property type="entry name" value="2-oxoacid_DH_actylTfrase"/>
</dbReference>
<dbReference type="Gene3D" id="2.40.50.100">
    <property type="match status" value="1"/>
</dbReference>
<evidence type="ECO:0000256" key="5">
    <source>
        <dbReference type="ARBA" id="ARBA00022823"/>
    </source>
</evidence>
<accession>A0A0S2KC73</accession>
<evidence type="ECO:0000259" key="8">
    <source>
        <dbReference type="PROSITE" id="PS50968"/>
    </source>
</evidence>
<proteinExistence type="inferred from homology"/>
<dbReference type="GO" id="GO:0031405">
    <property type="term" value="F:lipoic acid binding"/>
    <property type="evidence" value="ECO:0007669"/>
    <property type="project" value="TreeGrafter"/>
</dbReference>
<dbReference type="PANTHER" id="PTHR43178">
    <property type="entry name" value="DIHYDROLIPOAMIDE ACETYLTRANSFERASE COMPONENT OF PYRUVATE DEHYDROGENASE COMPLEX"/>
    <property type="match status" value="1"/>
</dbReference>
<dbReference type="InterPro" id="IPR003016">
    <property type="entry name" value="2-oxoA_DH_lipoyl-BS"/>
</dbReference>
<dbReference type="AlphaFoldDB" id="A0A0S2KC73"/>
<dbReference type="KEGG" id="pspi:PS2015_1279"/>
<evidence type="ECO:0000256" key="2">
    <source>
        <dbReference type="ARBA" id="ARBA00007317"/>
    </source>
</evidence>
<evidence type="ECO:0000256" key="4">
    <source>
        <dbReference type="ARBA" id="ARBA00022679"/>
    </source>
</evidence>
<gene>
    <name evidence="10" type="ORF">PS2015_1279</name>
</gene>
<evidence type="ECO:0000256" key="1">
    <source>
        <dbReference type="ARBA" id="ARBA00001938"/>
    </source>
</evidence>
<dbReference type="GO" id="GO:0016407">
    <property type="term" value="F:acetyltransferase activity"/>
    <property type="evidence" value="ECO:0007669"/>
    <property type="project" value="TreeGrafter"/>
</dbReference>
<dbReference type="PROSITE" id="PS00189">
    <property type="entry name" value="LIPOYL"/>
    <property type="match status" value="1"/>
</dbReference>
<keyword evidence="4 7" id="KW-0808">Transferase</keyword>
<dbReference type="InterPro" id="IPR023213">
    <property type="entry name" value="CAT-like_dom_sf"/>
</dbReference>
<dbReference type="PROSITE" id="PS51826">
    <property type="entry name" value="PSBD"/>
    <property type="match status" value="1"/>
</dbReference>
<dbReference type="EMBL" id="CP013189">
    <property type="protein sequence ID" value="ALO45937.1"/>
    <property type="molecule type" value="Genomic_DNA"/>
</dbReference>
<dbReference type="Gene3D" id="4.10.320.10">
    <property type="entry name" value="E3-binding domain"/>
    <property type="match status" value="1"/>
</dbReference>
<comment type="subunit">
    <text evidence="3">Forms a 24-polypeptide structural core with octahedral symmetry.</text>
</comment>
<dbReference type="InterPro" id="IPR011053">
    <property type="entry name" value="Single_hybrid_motif"/>
</dbReference>
<keyword evidence="11" id="KW-1185">Reference proteome</keyword>
<name>A0A0S2KC73_9GAMM</name>
<keyword evidence="5 7" id="KW-0450">Lipoyl</keyword>
<feature type="domain" description="Lipoyl-binding" evidence="8">
    <location>
        <begin position="1"/>
        <end position="76"/>
    </location>
</feature>
<dbReference type="RefSeq" id="WP_058021427.1">
    <property type="nucleotide sequence ID" value="NZ_CP013189.1"/>
</dbReference>
<evidence type="ECO:0000313" key="11">
    <source>
        <dbReference type="Proteomes" id="UP000065641"/>
    </source>
</evidence>
<keyword evidence="6 7" id="KW-0012">Acyltransferase</keyword>
<dbReference type="PATRIC" id="fig|1249552.3.peg.1285"/>
<dbReference type="InterPro" id="IPR050743">
    <property type="entry name" value="2-oxoacid_DH_E2_comp"/>
</dbReference>
<dbReference type="Proteomes" id="UP000065641">
    <property type="component" value="Chromosome"/>
</dbReference>